<dbReference type="KEGG" id="mah:MEALZ_2100"/>
<dbReference type="InterPro" id="IPR006597">
    <property type="entry name" value="Sel1-like"/>
</dbReference>
<accession>G4T451</accession>
<proteinExistence type="predicted"/>
<reference evidence="4" key="1">
    <citation type="journal article" date="2012" name="J. Bacteriol.">
        <title>Genome sequence of the haloalkaliphilic methanotrophic bacterium Methylomicrobium alcaliphilum 20Z.</title>
        <authorList>
            <person name="Vuilleumier S."/>
            <person name="Khmelenina V.N."/>
            <person name="Bringel F."/>
            <person name="Reshetnikov A.S."/>
            <person name="Lajus A."/>
            <person name="Mangenot S."/>
            <person name="Rouy Z."/>
            <person name="Op den Camp H.J."/>
            <person name="Jetten M.S."/>
            <person name="Dispirito A.A."/>
            <person name="Dunfield P."/>
            <person name="Klotz M.G."/>
            <person name="Semrau J.D."/>
            <person name="Stein L.Y."/>
            <person name="Barbe V."/>
            <person name="Medigue C."/>
            <person name="Trotsenko Y.A."/>
            <person name="Kalyuzhnaya M.G."/>
        </authorList>
    </citation>
    <scope>NUCLEOTIDE SEQUENCE [LARGE SCALE GENOMIC DNA]</scope>
    <source>
        <strain evidence="4">DSM 19304 / NCIMB 14124 / VKM B-2133 / 20Z</strain>
    </source>
</reference>
<keyword evidence="1" id="KW-0175">Coiled coil</keyword>
<dbReference type="EMBL" id="FO082060">
    <property type="protein sequence ID" value="CCE23786.1"/>
    <property type="molecule type" value="Genomic_DNA"/>
</dbReference>
<dbReference type="Gene3D" id="1.10.287.130">
    <property type="match status" value="1"/>
</dbReference>
<dbReference type="Pfam" id="PF08238">
    <property type="entry name" value="Sel1"/>
    <property type="match status" value="6"/>
</dbReference>
<dbReference type="Gene3D" id="1.25.40.10">
    <property type="entry name" value="Tetratricopeptide repeat domain"/>
    <property type="match status" value="2"/>
</dbReference>
<gene>
    <name evidence="3" type="ordered locus">MEALZ_2100</name>
</gene>
<dbReference type="HOGENOM" id="CLU_348451_0_0_6"/>
<dbReference type="InterPro" id="IPR050767">
    <property type="entry name" value="Sel1_AlgK"/>
</dbReference>
<protein>
    <submittedName>
        <fullName evidence="3">Uncharacterized protein</fullName>
    </submittedName>
</protein>
<evidence type="ECO:0000256" key="2">
    <source>
        <dbReference type="SAM" id="MobiDB-lite"/>
    </source>
</evidence>
<dbReference type="PANTHER" id="PTHR11102:SF160">
    <property type="entry name" value="ERAD-ASSOCIATED E3 UBIQUITIN-PROTEIN LIGASE COMPONENT HRD3"/>
    <property type="match status" value="1"/>
</dbReference>
<evidence type="ECO:0000313" key="3">
    <source>
        <dbReference type="EMBL" id="CCE23786.1"/>
    </source>
</evidence>
<sequence>MSEQNTISKLQTQSNKNDEKAQLHLALERYANPKADDDEGADENHAMVLNWLQNAAEDGLAEAQLTLGILSLIASRPEIQSEDSLSSILNDLVHRRVISELSIKKHDPLKVTEFTQSIAFWSIVRFGVDKSFLQKHLFPSPEQPFHWLTQAAEQECAEAQYWLGYLYFYGLGIQQNKTLAVGWFSKAAAHHFAAAQYQLACCYYHGEGVEKNDLSAFFWANKVVEQAESFFDSNPEQAPNYSLGMIEAYLLLSELYALGNGVEQNSELGYQWFIKAAEHWQDKSPTNEFLESQFRSAQFLLSHKNYEEGMGYMLNCVKGGYVKAGDWLIKQYLSKVIPESLENQNSYVFIYRWCSEVSIGHSSALPNLILGLLRVSGKGVDQNDSLAFEYFNKAHDGFDSSDDHTYDFIQLFLMMCYALGKGVEKDLVKADRLSREFDPGEVGEFLMEKLSLNVDYGFTEHNRTLGLLRLNLLTQNDIVQAETFFDDFFGGNKETNIGLRNICLTSLQQAVELEEKNRELEVKNKKLEESEKELEDTMAMFAHKFRSPLDAIIYNTTHENQPKLYAQAAQTMRGLLDVFSIISTDETVLKNRLMQDMQGDSGLLSVFDNTLNMIMMHLLSVSGAEKIQQHYMSYAKSHGLCSPDISRKVWNEEHYELERQLQTDWEQSYAALLNRSATLEQRLSWIEERFFKLELHGFERTDIQFKAYGITESLLTILLNEILVNAFKYYSSADRQPVRLEGTERDVHHWLICRNPSIRNERSRLKGSGKGHVFLSALARKTGSQFSKPKPLDDFVLEFGIPNELLKTD</sequence>
<name>G4T451_META2</name>
<evidence type="ECO:0000313" key="4">
    <source>
        <dbReference type="Proteomes" id="UP000008315"/>
    </source>
</evidence>
<dbReference type="Proteomes" id="UP000008315">
    <property type="component" value="Chromosome"/>
</dbReference>
<feature type="compositionally biased region" description="Polar residues" evidence="2">
    <location>
        <begin position="1"/>
        <end position="15"/>
    </location>
</feature>
<organism evidence="3 4">
    <name type="scientific">Methylotuvimicrobium alcaliphilum (strain DSM 19304 / NCIMB 14124 / VKM B-2133 / 20Z)</name>
    <name type="common">Methylomicrobium alcaliphilum</name>
    <dbReference type="NCBI Taxonomy" id="1091494"/>
    <lineage>
        <taxon>Bacteria</taxon>
        <taxon>Pseudomonadati</taxon>
        <taxon>Pseudomonadota</taxon>
        <taxon>Gammaproteobacteria</taxon>
        <taxon>Methylococcales</taxon>
        <taxon>Methylococcaceae</taxon>
        <taxon>Methylotuvimicrobium</taxon>
    </lineage>
</organism>
<keyword evidence="4" id="KW-1185">Reference proteome</keyword>
<dbReference type="STRING" id="1091494.MEALZ_2100"/>
<feature type="region of interest" description="Disordered" evidence="2">
    <location>
        <begin position="1"/>
        <end position="21"/>
    </location>
</feature>
<dbReference type="AlphaFoldDB" id="G4T451"/>
<feature type="coiled-coil region" evidence="1">
    <location>
        <begin position="510"/>
        <end position="544"/>
    </location>
</feature>
<dbReference type="PATRIC" id="fig|271065.3.peg.2158"/>
<dbReference type="PANTHER" id="PTHR11102">
    <property type="entry name" value="SEL-1-LIKE PROTEIN"/>
    <property type="match status" value="1"/>
</dbReference>
<dbReference type="SUPFAM" id="SSF81901">
    <property type="entry name" value="HCP-like"/>
    <property type="match status" value="1"/>
</dbReference>
<dbReference type="InterPro" id="IPR011990">
    <property type="entry name" value="TPR-like_helical_dom_sf"/>
</dbReference>
<dbReference type="RefSeq" id="WP_014148576.1">
    <property type="nucleotide sequence ID" value="NC_016112.1"/>
</dbReference>
<dbReference type="SMART" id="SM00671">
    <property type="entry name" value="SEL1"/>
    <property type="match status" value="4"/>
</dbReference>
<evidence type="ECO:0000256" key="1">
    <source>
        <dbReference type="SAM" id="Coils"/>
    </source>
</evidence>